<gene>
    <name evidence="2" type="ORF">FPL22_05280</name>
</gene>
<keyword evidence="1" id="KW-0812">Transmembrane</keyword>
<feature type="transmembrane region" description="Helical" evidence="1">
    <location>
        <begin position="129"/>
        <end position="152"/>
    </location>
</feature>
<evidence type="ECO:0000313" key="2">
    <source>
        <dbReference type="EMBL" id="TSJ78720.1"/>
    </source>
</evidence>
<feature type="transmembrane region" description="Helical" evidence="1">
    <location>
        <begin position="164"/>
        <end position="182"/>
    </location>
</feature>
<dbReference type="Pfam" id="PF13593">
    <property type="entry name" value="SBF_like"/>
    <property type="match status" value="1"/>
</dbReference>
<dbReference type="Proteomes" id="UP000315648">
    <property type="component" value="Unassembled WGS sequence"/>
</dbReference>
<name>A0A556QQ05_9BACT</name>
<dbReference type="InterPro" id="IPR038770">
    <property type="entry name" value="Na+/solute_symporter_sf"/>
</dbReference>
<proteinExistence type="predicted"/>
<protein>
    <submittedName>
        <fullName evidence="2">Bile acid:sodium symporter</fullName>
    </submittedName>
</protein>
<feature type="transmembrane region" description="Helical" evidence="1">
    <location>
        <begin position="69"/>
        <end position="89"/>
    </location>
</feature>
<keyword evidence="1" id="KW-1133">Transmembrane helix</keyword>
<feature type="transmembrane region" description="Helical" evidence="1">
    <location>
        <begin position="36"/>
        <end position="57"/>
    </location>
</feature>
<feature type="transmembrane region" description="Helical" evidence="1">
    <location>
        <begin position="228"/>
        <end position="250"/>
    </location>
</feature>
<dbReference type="PIRSF" id="PIRSF026166">
    <property type="entry name" value="UCP026166"/>
    <property type="match status" value="1"/>
</dbReference>
<feature type="transmembrane region" description="Helical" evidence="1">
    <location>
        <begin position="101"/>
        <end position="122"/>
    </location>
</feature>
<dbReference type="GO" id="GO:0005886">
    <property type="term" value="C:plasma membrane"/>
    <property type="evidence" value="ECO:0007669"/>
    <property type="project" value="TreeGrafter"/>
</dbReference>
<dbReference type="OrthoDB" id="9792271at2"/>
<dbReference type="Gene3D" id="1.20.1530.20">
    <property type="match status" value="1"/>
</dbReference>
<keyword evidence="3" id="KW-1185">Reference proteome</keyword>
<dbReference type="EMBL" id="VMBG01000001">
    <property type="protein sequence ID" value="TSJ78720.1"/>
    <property type="molecule type" value="Genomic_DNA"/>
</dbReference>
<dbReference type="PANTHER" id="PTHR18640:SF5">
    <property type="entry name" value="SODIUM_BILE ACID COTRANSPORTER 7"/>
    <property type="match status" value="1"/>
</dbReference>
<keyword evidence="1" id="KW-0472">Membrane</keyword>
<feature type="transmembrane region" description="Helical" evidence="1">
    <location>
        <begin position="262"/>
        <end position="284"/>
    </location>
</feature>
<dbReference type="RefSeq" id="WP_144229061.1">
    <property type="nucleotide sequence ID" value="NZ_CBCRVV010000002.1"/>
</dbReference>
<feature type="transmembrane region" description="Helical" evidence="1">
    <location>
        <begin position="203"/>
        <end position="222"/>
    </location>
</feature>
<dbReference type="PANTHER" id="PTHR18640">
    <property type="entry name" value="SOLUTE CARRIER FAMILY 10 MEMBER 7"/>
    <property type="match status" value="1"/>
</dbReference>
<evidence type="ECO:0000313" key="3">
    <source>
        <dbReference type="Proteomes" id="UP000315648"/>
    </source>
</evidence>
<accession>A0A556QQ05</accession>
<reference evidence="2 3" key="1">
    <citation type="submission" date="2019-07" db="EMBL/GenBank/DDBJ databases">
        <title>Description of 53C-WASEF.</title>
        <authorList>
            <person name="Pitt A."/>
            <person name="Hahn M.W."/>
        </authorList>
    </citation>
    <scope>NUCLEOTIDE SEQUENCE [LARGE SCALE GENOMIC DNA]</scope>
    <source>
        <strain evidence="2 3">53C-WASEF</strain>
    </source>
</reference>
<comment type="caution">
    <text evidence="2">The sequence shown here is derived from an EMBL/GenBank/DDBJ whole genome shotgun (WGS) entry which is preliminary data.</text>
</comment>
<dbReference type="InterPro" id="IPR016833">
    <property type="entry name" value="Put_Na-Bile_cotransptr"/>
</dbReference>
<sequence length="327" mass="35372">MRLKFDWFLVGMAVAVALAWVFPAAGAPGGWLHPELVNKLGVAVIFFLNGVSLSFVAMKAGASRWPVHIVVQSTTYVIFPLVGMLMMLVPSQWMAPELAIGFFYLCVVPSTVSSSVVMTAAARGNVPVAVFNATLSSVIGIFVTPLLIGWWLHTDGAGIPLGKVILDLLLWLLLPLALGQACRPWLKEWAVKNKKLINKIDRSTILFIIYTSFCDSIVRGVWSGKSEAVITAVLGSVVLFYVVFYAVSAISKTAGFNAPDRIAAIFCGSKKSIAAGVPMAQLIFAGDPRLGLILLPLMIYHPLQLVICGVLAGRWERRTGDDLRETA</sequence>
<feature type="transmembrane region" description="Helical" evidence="1">
    <location>
        <begin position="290"/>
        <end position="312"/>
    </location>
</feature>
<evidence type="ECO:0000256" key="1">
    <source>
        <dbReference type="SAM" id="Phobius"/>
    </source>
</evidence>
<dbReference type="AlphaFoldDB" id="A0A556QQ05"/>
<organism evidence="2 3">
    <name type="scientific">Rariglobus hedericola</name>
    <dbReference type="NCBI Taxonomy" id="2597822"/>
    <lineage>
        <taxon>Bacteria</taxon>
        <taxon>Pseudomonadati</taxon>
        <taxon>Verrucomicrobiota</taxon>
        <taxon>Opitutia</taxon>
        <taxon>Opitutales</taxon>
        <taxon>Opitutaceae</taxon>
        <taxon>Rariglobus</taxon>
    </lineage>
</organism>